<keyword evidence="2" id="KW-1185">Reference proteome</keyword>
<name>A0A484I3Y3_9ARCH</name>
<sequence length="61" mass="7270">MMKLTKTKSLFGNSTSQIYKNTIFINLKDNDFFVRIINMNLRLFDRQYLSLFVVVFCTFSC</sequence>
<dbReference type="KEGG" id="nfn:NFRAN_0145"/>
<evidence type="ECO:0000313" key="2">
    <source>
        <dbReference type="Proteomes" id="UP000294299"/>
    </source>
</evidence>
<dbReference type="Proteomes" id="UP000294299">
    <property type="component" value="Chromosome NFRAN"/>
</dbReference>
<protein>
    <submittedName>
        <fullName evidence="1">Uncharacterized protein</fullName>
    </submittedName>
</protein>
<gene>
    <name evidence="1" type="ORF">NFRAN_0145</name>
</gene>
<evidence type="ECO:0000313" key="1">
    <source>
        <dbReference type="EMBL" id="VFJ12466.1"/>
    </source>
</evidence>
<dbReference type="AlphaFoldDB" id="A0A484I3Y3"/>
<proteinExistence type="predicted"/>
<reference evidence="1 2" key="1">
    <citation type="submission" date="2019-02" db="EMBL/GenBank/DDBJ databases">
        <authorList>
            <person name="Lehtovirta-Morley E L."/>
        </authorList>
    </citation>
    <scope>NUCLEOTIDE SEQUENCE [LARGE SCALE GENOMIC DNA]</scope>
    <source>
        <strain evidence="1">NFRAN1</strain>
    </source>
</reference>
<accession>A0A484I3Y3</accession>
<organism evidence="1 2">
    <name type="scientific">Candidatus Nitrosocosmicus franklandianus</name>
    <dbReference type="NCBI Taxonomy" id="1798806"/>
    <lineage>
        <taxon>Archaea</taxon>
        <taxon>Nitrososphaerota</taxon>
        <taxon>Nitrososphaeria</taxon>
        <taxon>Nitrososphaerales</taxon>
        <taxon>Nitrososphaeraceae</taxon>
        <taxon>Candidatus Nitrosocosmicus</taxon>
    </lineage>
</organism>
<dbReference type="EMBL" id="LR216287">
    <property type="protein sequence ID" value="VFJ12466.1"/>
    <property type="molecule type" value="Genomic_DNA"/>
</dbReference>